<sequence>MSISVSEPSELPAIEELTHAHRPVRLAFLGDLTQVLSATTAVTHLLVRGSLATGTADRLSDATWSSPSATRRCPH</sequence>
<proteinExistence type="predicted"/>
<dbReference type="Proteomes" id="UP000588098">
    <property type="component" value="Unassembled WGS sequence"/>
</dbReference>
<dbReference type="AlphaFoldDB" id="A0A7W9QFM4"/>
<reference evidence="1 2" key="1">
    <citation type="submission" date="2020-08" db="EMBL/GenBank/DDBJ databases">
        <title>Genomic Encyclopedia of Type Strains, Phase III (KMG-III): the genomes of soil and plant-associated and newly described type strains.</title>
        <authorList>
            <person name="Whitman W."/>
        </authorList>
    </citation>
    <scope>NUCLEOTIDE SEQUENCE [LARGE SCALE GENOMIC DNA]</scope>
    <source>
        <strain evidence="1 2">CECT 8305</strain>
    </source>
</reference>
<comment type="caution">
    <text evidence="1">The sequence shown here is derived from an EMBL/GenBank/DDBJ whole genome shotgun (WGS) entry which is preliminary data.</text>
</comment>
<organism evidence="1 2">
    <name type="scientific">Streptomyces zagrosensis</name>
    <dbReference type="NCBI Taxonomy" id="1042984"/>
    <lineage>
        <taxon>Bacteria</taxon>
        <taxon>Bacillati</taxon>
        <taxon>Actinomycetota</taxon>
        <taxon>Actinomycetes</taxon>
        <taxon>Kitasatosporales</taxon>
        <taxon>Streptomycetaceae</taxon>
        <taxon>Streptomyces</taxon>
    </lineage>
</organism>
<accession>A0A7W9QFM4</accession>
<evidence type="ECO:0000313" key="2">
    <source>
        <dbReference type="Proteomes" id="UP000588098"/>
    </source>
</evidence>
<dbReference type="EMBL" id="JACHJL010000022">
    <property type="protein sequence ID" value="MBB5939246.1"/>
    <property type="molecule type" value="Genomic_DNA"/>
</dbReference>
<protein>
    <submittedName>
        <fullName evidence="1">Uncharacterized protein YabE (DUF348 family)</fullName>
    </submittedName>
</protein>
<keyword evidence="2" id="KW-1185">Reference proteome</keyword>
<dbReference type="RefSeq" id="WP_184578001.1">
    <property type="nucleotide sequence ID" value="NZ_JACHJL010000022.1"/>
</dbReference>
<gene>
    <name evidence="1" type="ORF">FHS42_006339</name>
</gene>
<evidence type="ECO:0000313" key="1">
    <source>
        <dbReference type="EMBL" id="MBB5939246.1"/>
    </source>
</evidence>
<name>A0A7W9QFM4_9ACTN</name>